<dbReference type="EMBL" id="CAJNOH010003346">
    <property type="protein sequence ID" value="CAF1332936.1"/>
    <property type="molecule type" value="Genomic_DNA"/>
</dbReference>
<protein>
    <submittedName>
        <fullName evidence="2">Uncharacterized protein</fullName>
    </submittedName>
</protein>
<evidence type="ECO:0000313" key="1">
    <source>
        <dbReference type="EMBL" id="CAF1332936.1"/>
    </source>
</evidence>
<organism evidence="2 3">
    <name type="scientific">Rotaria sordida</name>
    <dbReference type="NCBI Taxonomy" id="392033"/>
    <lineage>
        <taxon>Eukaryota</taxon>
        <taxon>Metazoa</taxon>
        <taxon>Spiralia</taxon>
        <taxon>Gnathifera</taxon>
        <taxon>Rotifera</taxon>
        <taxon>Eurotatoria</taxon>
        <taxon>Bdelloidea</taxon>
        <taxon>Philodinida</taxon>
        <taxon>Philodinidae</taxon>
        <taxon>Rotaria</taxon>
    </lineage>
</organism>
<dbReference type="Proteomes" id="UP000663870">
    <property type="component" value="Unassembled WGS sequence"/>
</dbReference>
<dbReference type="EMBL" id="CAJNOL010004672">
    <property type="protein sequence ID" value="CAF1592681.1"/>
    <property type="molecule type" value="Genomic_DNA"/>
</dbReference>
<dbReference type="AlphaFoldDB" id="A0A816A4N1"/>
<name>A0A816A4N1_9BILA</name>
<gene>
    <name evidence="2" type="ORF">JXQ802_LOCUS47405</name>
    <name evidence="1" type="ORF">PYM288_LOCUS31503</name>
</gene>
<evidence type="ECO:0000313" key="2">
    <source>
        <dbReference type="EMBL" id="CAF1592681.1"/>
    </source>
</evidence>
<reference evidence="2" key="1">
    <citation type="submission" date="2021-02" db="EMBL/GenBank/DDBJ databases">
        <authorList>
            <person name="Nowell W R."/>
        </authorList>
    </citation>
    <scope>NUCLEOTIDE SEQUENCE</scope>
</reference>
<dbReference type="Proteomes" id="UP000663854">
    <property type="component" value="Unassembled WGS sequence"/>
</dbReference>
<accession>A0A816A4N1</accession>
<evidence type="ECO:0000313" key="3">
    <source>
        <dbReference type="Proteomes" id="UP000663870"/>
    </source>
</evidence>
<sequence length="97" mass="10984">MPSSVVPPSLQRTNSNGQLNVHLLIKNKINDELLIISRDKLPPTLRNGKLILNQKVTIRDEQRQNIEGTIIYMLVTDLKLFSPLSLDQKELSITCCC</sequence>
<proteinExistence type="predicted"/>
<keyword evidence="3" id="KW-1185">Reference proteome</keyword>
<comment type="caution">
    <text evidence="2">The sequence shown here is derived from an EMBL/GenBank/DDBJ whole genome shotgun (WGS) entry which is preliminary data.</text>
</comment>